<dbReference type="InterPro" id="IPR013525">
    <property type="entry name" value="ABC2_TM"/>
</dbReference>
<dbReference type="Proteomes" id="UP001163726">
    <property type="component" value="Chromosome"/>
</dbReference>
<feature type="transmembrane region" description="Helical" evidence="5">
    <location>
        <begin position="380"/>
        <end position="405"/>
    </location>
</feature>
<evidence type="ECO:0000256" key="5">
    <source>
        <dbReference type="SAM" id="Phobius"/>
    </source>
</evidence>
<sequence>MLSVIYKKEWLELTRDKKTLMFMILLPMLIFPAIFGSLALFAVKTIEESQTRPLNYLIIGAKSDNPIHQALANASGIQAAKSTVLAENNLPENQLNSDSKTWQQALKNQSIDFVLIINADFETKLKQYQQNIWQLHFYNTDGMRAVASRVVPIINQLNAQLTEQTLAEFKLTPIQSQAIIKPIKVEQINIAQKKENLGSQLGGFLTYILLPLCLLGAMYPAIDMGAGEKERGTLESLIITPVSATEIVLAKYLTICSASFLAALMAILSFMLWGFIFAQGLAIQFVIDLVGTLGISDLFFALLMLCPLVFFISAVVLSISIYAKSFKEAQNFMGPLSLLVFIPLIVAMLPGIKLSWGWAMVPISNVALAVKEILKGHAEFGMLSIIWLSQLGLAAVMLGFCIYCFNKESVLFRT</sequence>
<dbReference type="PANTHER" id="PTHR43471:SF3">
    <property type="entry name" value="ABC TRANSPORTER PERMEASE PROTEIN NATB"/>
    <property type="match status" value="1"/>
</dbReference>
<gene>
    <name evidence="7" type="ORF">OLW01_07155</name>
</gene>
<dbReference type="RefSeq" id="WP_268073084.1">
    <property type="nucleotide sequence ID" value="NZ_CP109965.1"/>
</dbReference>
<feature type="domain" description="ABC-2 type transporter transmembrane" evidence="6">
    <location>
        <begin position="17"/>
        <end position="399"/>
    </location>
</feature>
<accession>A0ABY7AIA1</accession>
<comment type="subcellular location">
    <subcellularLocation>
        <location evidence="1">Membrane</location>
        <topology evidence="1">Multi-pass membrane protein</topology>
    </subcellularLocation>
</comment>
<dbReference type="EMBL" id="CP109965">
    <property type="protein sequence ID" value="WAJ68972.1"/>
    <property type="molecule type" value="Genomic_DNA"/>
</dbReference>
<evidence type="ECO:0000313" key="7">
    <source>
        <dbReference type="EMBL" id="WAJ68972.1"/>
    </source>
</evidence>
<feature type="transmembrane region" description="Helical" evidence="5">
    <location>
        <begin position="299"/>
        <end position="323"/>
    </location>
</feature>
<evidence type="ECO:0000256" key="2">
    <source>
        <dbReference type="ARBA" id="ARBA00022692"/>
    </source>
</evidence>
<feature type="transmembrane region" description="Helical" evidence="5">
    <location>
        <begin position="260"/>
        <end position="287"/>
    </location>
</feature>
<protein>
    <submittedName>
        <fullName evidence="7">ABC transporter permease</fullName>
    </submittedName>
</protein>
<evidence type="ECO:0000256" key="1">
    <source>
        <dbReference type="ARBA" id="ARBA00004141"/>
    </source>
</evidence>
<feature type="transmembrane region" description="Helical" evidence="5">
    <location>
        <begin position="234"/>
        <end position="253"/>
    </location>
</feature>
<dbReference type="PANTHER" id="PTHR43471">
    <property type="entry name" value="ABC TRANSPORTER PERMEASE"/>
    <property type="match status" value="1"/>
</dbReference>
<reference evidence="7" key="1">
    <citation type="submission" date="2022-10" db="EMBL/GenBank/DDBJ databases">
        <title>Catenovulum adriacola sp. nov. isolated in the Harbour of Susak.</title>
        <authorList>
            <person name="Schoch T."/>
            <person name="Reich S.J."/>
            <person name="Stoeferle S."/>
            <person name="Flaiz M."/>
            <person name="Kazda M."/>
            <person name="Riedel C.U."/>
            <person name="Duerre P."/>
        </authorList>
    </citation>
    <scope>NUCLEOTIDE SEQUENCE</scope>
    <source>
        <strain evidence="7">TS8</strain>
    </source>
</reference>
<keyword evidence="3 5" id="KW-1133">Transmembrane helix</keyword>
<evidence type="ECO:0000313" key="8">
    <source>
        <dbReference type="Proteomes" id="UP001163726"/>
    </source>
</evidence>
<keyword evidence="2 5" id="KW-0812">Transmembrane</keyword>
<evidence type="ECO:0000256" key="4">
    <source>
        <dbReference type="ARBA" id="ARBA00023136"/>
    </source>
</evidence>
<name>A0ABY7AIA1_9ALTE</name>
<feature type="transmembrane region" description="Helical" evidence="5">
    <location>
        <begin position="20"/>
        <end position="43"/>
    </location>
</feature>
<keyword evidence="4 5" id="KW-0472">Membrane</keyword>
<keyword evidence="8" id="KW-1185">Reference proteome</keyword>
<feature type="transmembrane region" description="Helical" evidence="5">
    <location>
        <begin position="335"/>
        <end position="360"/>
    </location>
</feature>
<organism evidence="7 8">
    <name type="scientific">Catenovulum adriaticum</name>
    <dbReference type="NCBI Taxonomy" id="2984846"/>
    <lineage>
        <taxon>Bacteria</taxon>
        <taxon>Pseudomonadati</taxon>
        <taxon>Pseudomonadota</taxon>
        <taxon>Gammaproteobacteria</taxon>
        <taxon>Alteromonadales</taxon>
        <taxon>Alteromonadaceae</taxon>
        <taxon>Catenovulum</taxon>
    </lineage>
</organism>
<proteinExistence type="predicted"/>
<dbReference type="Pfam" id="PF12698">
    <property type="entry name" value="ABC2_membrane_3"/>
    <property type="match status" value="1"/>
</dbReference>
<feature type="transmembrane region" description="Helical" evidence="5">
    <location>
        <begin position="201"/>
        <end position="222"/>
    </location>
</feature>
<evidence type="ECO:0000256" key="3">
    <source>
        <dbReference type="ARBA" id="ARBA00022989"/>
    </source>
</evidence>
<evidence type="ECO:0000259" key="6">
    <source>
        <dbReference type="Pfam" id="PF12698"/>
    </source>
</evidence>
<dbReference type="Gene3D" id="3.40.1710.10">
    <property type="entry name" value="abc type-2 transporter like domain"/>
    <property type="match status" value="1"/>
</dbReference>